<evidence type="ECO:0000256" key="2">
    <source>
        <dbReference type="ARBA" id="ARBA00022475"/>
    </source>
</evidence>
<evidence type="ECO:0000256" key="3">
    <source>
        <dbReference type="ARBA" id="ARBA00022622"/>
    </source>
</evidence>
<dbReference type="InterPro" id="IPR012946">
    <property type="entry name" value="X8"/>
</dbReference>
<keyword evidence="5" id="KW-0472">Membrane</keyword>
<keyword evidence="12" id="KW-1185">Reference proteome</keyword>
<evidence type="ECO:0000313" key="12">
    <source>
        <dbReference type="Proteomes" id="UP000886885"/>
    </source>
</evidence>
<evidence type="ECO:0000313" key="11">
    <source>
        <dbReference type="EMBL" id="KAG6741521.1"/>
    </source>
</evidence>
<dbReference type="InterPro" id="IPR044788">
    <property type="entry name" value="X8_dom_prot"/>
</dbReference>
<keyword evidence="4" id="KW-0732">Signal</keyword>
<gene>
    <name evidence="11" type="ORF">POTOM_054783</name>
</gene>
<evidence type="ECO:0000256" key="4">
    <source>
        <dbReference type="ARBA" id="ARBA00022729"/>
    </source>
</evidence>
<dbReference type="SMART" id="SM00768">
    <property type="entry name" value="X8"/>
    <property type="match status" value="1"/>
</dbReference>
<dbReference type="GO" id="GO:0005886">
    <property type="term" value="C:plasma membrane"/>
    <property type="evidence" value="ECO:0007669"/>
    <property type="project" value="UniProtKB-SubCell"/>
</dbReference>
<proteinExistence type="predicted"/>
<dbReference type="PANTHER" id="PTHR31044:SF47">
    <property type="entry name" value="CARBOHYDRATE-BINDING X8 DOMAIN SUPERFAMILY PROTEIN"/>
    <property type="match status" value="1"/>
</dbReference>
<evidence type="ECO:0000256" key="5">
    <source>
        <dbReference type="ARBA" id="ARBA00023136"/>
    </source>
</evidence>
<feature type="compositionally biased region" description="Low complexity" evidence="9">
    <location>
        <begin position="189"/>
        <end position="224"/>
    </location>
</feature>
<evidence type="ECO:0000256" key="6">
    <source>
        <dbReference type="ARBA" id="ARBA00023157"/>
    </source>
</evidence>
<evidence type="ECO:0000256" key="9">
    <source>
        <dbReference type="SAM" id="MobiDB-lite"/>
    </source>
</evidence>
<keyword evidence="2" id="KW-1003">Cell membrane</keyword>
<accession>A0A8X7XZF2</accession>
<feature type="region of interest" description="Disordered" evidence="9">
    <location>
        <begin position="178"/>
        <end position="224"/>
    </location>
</feature>
<dbReference type="GO" id="GO:0009506">
    <property type="term" value="C:plasmodesma"/>
    <property type="evidence" value="ECO:0007669"/>
    <property type="project" value="UniProtKB-ARBA"/>
</dbReference>
<comment type="subcellular location">
    <subcellularLocation>
        <location evidence="1">Cell membrane</location>
        <topology evidence="1">Lipid-anchor</topology>
        <topology evidence="1">GPI-anchor</topology>
    </subcellularLocation>
</comment>
<dbReference type="PANTHER" id="PTHR31044">
    <property type="entry name" value="BETA-1,3 GLUCANASE"/>
    <property type="match status" value="1"/>
</dbReference>
<dbReference type="OrthoDB" id="417697at2759"/>
<dbReference type="Proteomes" id="UP000886885">
    <property type="component" value="Chromosome 17D"/>
</dbReference>
<dbReference type="GO" id="GO:0098552">
    <property type="term" value="C:side of membrane"/>
    <property type="evidence" value="ECO:0007669"/>
    <property type="project" value="UniProtKB-KW"/>
</dbReference>
<protein>
    <recommendedName>
        <fullName evidence="10">X8 domain-containing protein</fullName>
    </recommendedName>
</protein>
<keyword evidence="7" id="KW-0325">Glycoprotein</keyword>
<keyword evidence="6" id="KW-1015">Disulfide bond</keyword>
<keyword evidence="8" id="KW-0449">Lipoprotein</keyword>
<dbReference type="FunFam" id="1.20.58.1040:FF:000001">
    <property type="entry name" value="Glucan endo-1,3-beta-glucosidase 4"/>
    <property type="match status" value="1"/>
</dbReference>
<dbReference type="EMBL" id="JAAWWB010000034">
    <property type="protein sequence ID" value="KAG6741521.1"/>
    <property type="molecule type" value="Genomic_DNA"/>
</dbReference>
<keyword evidence="3" id="KW-0336">GPI-anchor</keyword>
<reference evidence="11" key="1">
    <citation type="journal article" date="2020" name="bioRxiv">
        <title>Hybrid origin of Populus tomentosa Carr. identified through genome sequencing and phylogenomic analysis.</title>
        <authorList>
            <person name="An X."/>
            <person name="Gao K."/>
            <person name="Chen Z."/>
            <person name="Li J."/>
            <person name="Yang X."/>
            <person name="Yang X."/>
            <person name="Zhou J."/>
            <person name="Guo T."/>
            <person name="Zhao T."/>
            <person name="Huang S."/>
            <person name="Miao D."/>
            <person name="Khan W.U."/>
            <person name="Rao P."/>
            <person name="Ye M."/>
            <person name="Lei B."/>
            <person name="Liao W."/>
            <person name="Wang J."/>
            <person name="Ji L."/>
            <person name="Li Y."/>
            <person name="Guo B."/>
            <person name="Mustafa N.S."/>
            <person name="Li S."/>
            <person name="Yun Q."/>
            <person name="Keller S.R."/>
            <person name="Mao J."/>
            <person name="Zhang R."/>
            <person name="Strauss S.H."/>
        </authorList>
    </citation>
    <scope>NUCLEOTIDE SEQUENCE</scope>
    <source>
        <strain evidence="11">GM15</strain>
        <tissue evidence="11">Leaf</tissue>
    </source>
</reference>
<dbReference type="Pfam" id="PF07983">
    <property type="entry name" value="X8"/>
    <property type="match status" value="1"/>
</dbReference>
<dbReference type="AlphaFoldDB" id="A0A8X7XZF2"/>
<evidence type="ECO:0000256" key="7">
    <source>
        <dbReference type="ARBA" id="ARBA00023180"/>
    </source>
</evidence>
<feature type="domain" description="X8" evidence="10">
    <location>
        <begin position="32"/>
        <end position="116"/>
    </location>
</feature>
<evidence type="ECO:0000256" key="1">
    <source>
        <dbReference type="ARBA" id="ARBA00004609"/>
    </source>
</evidence>
<sequence>MENLLPNNLFFIFFAVHVLGGAVFLAVAVEGNWCVARSDASNQALQTALDYACGSGADCTPLQSNGLCFLPNSIQAHASYAFNSYFQRKGMAPGSCDFSGTATVAKTDPSYGSCVYPSSLSPSKARLWENRKPGPGKLIALQVVLLRNPPLSMQKDEAYSLTDHHMVNLDLANKIKPMQRNTTAGGSGTTSTTTPNTNPNIQSPTFGDGSTGLNPGLNPGTPPLLDNSESSLGFVATRTLLPLCLLLVLSFTLPPI</sequence>
<name>A0A8X7XZF2_POPTO</name>
<evidence type="ECO:0000259" key="10">
    <source>
        <dbReference type="SMART" id="SM00768"/>
    </source>
</evidence>
<comment type="caution">
    <text evidence="11">The sequence shown here is derived from an EMBL/GenBank/DDBJ whole genome shotgun (WGS) entry which is preliminary data.</text>
</comment>
<evidence type="ECO:0000256" key="8">
    <source>
        <dbReference type="ARBA" id="ARBA00023288"/>
    </source>
</evidence>
<organism evidence="11 12">
    <name type="scientific">Populus tomentosa</name>
    <name type="common">Chinese white poplar</name>
    <dbReference type="NCBI Taxonomy" id="118781"/>
    <lineage>
        <taxon>Eukaryota</taxon>
        <taxon>Viridiplantae</taxon>
        <taxon>Streptophyta</taxon>
        <taxon>Embryophyta</taxon>
        <taxon>Tracheophyta</taxon>
        <taxon>Spermatophyta</taxon>
        <taxon>Magnoliopsida</taxon>
        <taxon>eudicotyledons</taxon>
        <taxon>Gunneridae</taxon>
        <taxon>Pentapetalae</taxon>
        <taxon>rosids</taxon>
        <taxon>fabids</taxon>
        <taxon>Malpighiales</taxon>
        <taxon>Salicaceae</taxon>
        <taxon>Saliceae</taxon>
        <taxon>Populus</taxon>
    </lineage>
</organism>